<protein>
    <submittedName>
        <fullName evidence="6">Threonine aldolase, low-specificity</fullName>
    </submittedName>
</protein>
<evidence type="ECO:0000256" key="2">
    <source>
        <dbReference type="ARBA" id="ARBA00006966"/>
    </source>
</evidence>
<dbReference type="Pfam" id="PF01212">
    <property type="entry name" value="Beta_elim_lyase"/>
    <property type="match status" value="1"/>
</dbReference>
<dbReference type="EMBL" id="ARYK01000006">
    <property type="protein sequence ID" value="KCZ90735.1"/>
    <property type="molecule type" value="Genomic_DNA"/>
</dbReference>
<dbReference type="Proteomes" id="UP000025171">
    <property type="component" value="Unassembled WGS sequence"/>
</dbReference>
<dbReference type="RefSeq" id="WP_035617465.1">
    <property type="nucleotide sequence ID" value="NZ_ARYK01000006.1"/>
</dbReference>
<dbReference type="PANTHER" id="PTHR48097">
    <property type="entry name" value="L-THREONINE ALDOLASE-RELATED"/>
    <property type="match status" value="1"/>
</dbReference>
<gene>
    <name evidence="6" type="ORF">HJO_12826</name>
</gene>
<evidence type="ECO:0000256" key="3">
    <source>
        <dbReference type="ARBA" id="ARBA00011881"/>
    </source>
</evidence>
<dbReference type="GO" id="GO:0016829">
    <property type="term" value="F:lyase activity"/>
    <property type="evidence" value="ECO:0007669"/>
    <property type="project" value="InterPro"/>
</dbReference>
<sequence>MNFSSDTSAPAHPRVIEAITRANSGMESSYGADSVTQKVRKALSETFETDDFDYWMAASGTASNALALSCFCPATGAILCHADAHIAVDERGAPEFFSGGGKLQLLPGPDGKIADAALTKALAGINHAFVHETPAHVLSLTNLTENGTAYGVDHVADYAARAHAAGLTVHLDGARLGNALVATGASPAEMSWKAGVDVLTFGLTKTGAMGCEIILLFGGAREKWGELQARAKRSGHMPPKMRFLAAQAEAMLEGGLWLDLAARANAMATRLAAALVAVPGVALAQDVEGNEVFVVLPDGVASKLLDAGAVFYPGPDGSHRLVCSWMTTGSDIDALVRAAN</sequence>
<keyword evidence="7" id="KW-1185">Reference proteome</keyword>
<dbReference type="InterPro" id="IPR015424">
    <property type="entry name" value="PyrdxlP-dep_Trfase"/>
</dbReference>
<reference evidence="6 7" key="1">
    <citation type="journal article" date="2014" name="Antonie Van Leeuwenhoek">
        <title>Hyphomonas beringensis sp. nov. and Hyphomonas chukchiensis sp. nov., isolated from surface seawater of the Bering Sea and Chukchi Sea.</title>
        <authorList>
            <person name="Li C."/>
            <person name="Lai Q."/>
            <person name="Li G."/>
            <person name="Dong C."/>
            <person name="Wang J."/>
            <person name="Liao Y."/>
            <person name="Shao Z."/>
        </authorList>
    </citation>
    <scope>NUCLEOTIDE SEQUENCE [LARGE SCALE GENOMIC DNA]</scope>
    <source>
        <strain evidence="6 7">MHS-2</strain>
    </source>
</reference>
<evidence type="ECO:0000259" key="5">
    <source>
        <dbReference type="Pfam" id="PF01212"/>
    </source>
</evidence>
<proteinExistence type="inferred from homology"/>
<accession>A0A059FJ87</accession>
<dbReference type="STRING" id="1280950.HJO_12826"/>
<keyword evidence="4" id="KW-0663">Pyridoxal phosphate</keyword>
<dbReference type="AlphaFoldDB" id="A0A059FJ87"/>
<comment type="cofactor">
    <cofactor evidence="1">
        <name>pyridoxal 5'-phosphate</name>
        <dbReference type="ChEBI" id="CHEBI:597326"/>
    </cofactor>
</comment>
<evidence type="ECO:0000313" key="6">
    <source>
        <dbReference type="EMBL" id="KCZ90735.1"/>
    </source>
</evidence>
<evidence type="ECO:0000256" key="1">
    <source>
        <dbReference type="ARBA" id="ARBA00001933"/>
    </source>
</evidence>
<dbReference type="GO" id="GO:0006520">
    <property type="term" value="P:amino acid metabolic process"/>
    <property type="evidence" value="ECO:0007669"/>
    <property type="project" value="InterPro"/>
</dbReference>
<dbReference type="PANTHER" id="PTHR48097:SF5">
    <property type="entry name" value="LOW SPECIFICITY L-THREONINE ALDOLASE"/>
    <property type="match status" value="1"/>
</dbReference>
<name>A0A059FJ87_9PROT</name>
<dbReference type="OrthoDB" id="9774495at2"/>
<organism evidence="6 7">
    <name type="scientific">Hyphomonas johnsonii MHS-2</name>
    <dbReference type="NCBI Taxonomy" id="1280950"/>
    <lineage>
        <taxon>Bacteria</taxon>
        <taxon>Pseudomonadati</taxon>
        <taxon>Pseudomonadota</taxon>
        <taxon>Alphaproteobacteria</taxon>
        <taxon>Hyphomonadales</taxon>
        <taxon>Hyphomonadaceae</taxon>
        <taxon>Hyphomonas</taxon>
    </lineage>
</organism>
<comment type="subunit">
    <text evidence="3">Homotetramer.</text>
</comment>
<comment type="caution">
    <text evidence="6">The sequence shown here is derived from an EMBL/GenBank/DDBJ whole genome shotgun (WGS) entry which is preliminary data.</text>
</comment>
<evidence type="ECO:0000256" key="4">
    <source>
        <dbReference type="ARBA" id="ARBA00022898"/>
    </source>
</evidence>
<dbReference type="InterPro" id="IPR015421">
    <property type="entry name" value="PyrdxlP-dep_Trfase_major"/>
</dbReference>
<dbReference type="SUPFAM" id="SSF53383">
    <property type="entry name" value="PLP-dependent transferases"/>
    <property type="match status" value="1"/>
</dbReference>
<dbReference type="InterPro" id="IPR015422">
    <property type="entry name" value="PyrdxlP-dep_Trfase_small"/>
</dbReference>
<evidence type="ECO:0000313" key="7">
    <source>
        <dbReference type="Proteomes" id="UP000025171"/>
    </source>
</evidence>
<comment type="similarity">
    <text evidence="2">Belongs to the threonine aldolase family.</text>
</comment>
<dbReference type="eggNOG" id="COG2008">
    <property type="taxonomic scope" value="Bacteria"/>
</dbReference>
<dbReference type="Gene3D" id="3.40.640.10">
    <property type="entry name" value="Type I PLP-dependent aspartate aminotransferase-like (Major domain)"/>
    <property type="match status" value="1"/>
</dbReference>
<dbReference type="Gene3D" id="3.90.1150.10">
    <property type="entry name" value="Aspartate Aminotransferase, domain 1"/>
    <property type="match status" value="1"/>
</dbReference>
<feature type="domain" description="Aromatic amino acid beta-eliminating lyase/threonine aldolase" evidence="5">
    <location>
        <begin position="3"/>
        <end position="295"/>
    </location>
</feature>
<dbReference type="InterPro" id="IPR001597">
    <property type="entry name" value="ArAA_b-elim_lyase/Thr_aldolase"/>
</dbReference>
<dbReference type="PATRIC" id="fig|1280950.3.peg.2570"/>